<evidence type="ECO:0000313" key="7">
    <source>
        <dbReference type="Proteomes" id="UP000294796"/>
    </source>
</evidence>
<evidence type="ECO:0000313" key="6">
    <source>
        <dbReference type="EMBL" id="TDK22267.1"/>
    </source>
</evidence>
<dbReference type="InterPro" id="IPR047589">
    <property type="entry name" value="DUF11_rpt"/>
</dbReference>
<dbReference type="RefSeq" id="WP_133323079.1">
    <property type="nucleotide sequence ID" value="NZ_SMTF01000014.1"/>
</dbReference>
<keyword evidence="2" id="KW-0732">Signal</keyword>
<dbReference type="AlphaFoldDB" id="A0A4R5TT06"/>
<evidence type="ECO:0000259" key="4">
    <source>
        <dbReference type="Pfam" id="PF18651"/>
    </source>
</evidence>
<protein>
    <submittedName>
        <fullName evidence="6">DUF11 domain-containing protein</fullName>
    </submittedName>
</protein>
<dbReference type="NCBIfam" id="TIGR01451">
    <property type="entry name" value="B_ant_repeat"/>
    <property type="match status" value="1"/>
</dbReference>
<dbReference type="Proteomes" id="UP000294796">
    <property type="component" value="Unassembled WGS sequence"/>
</dbReference>
<dbReference type="InterPro" id="IPR040683">
    <property type="entry name" value="CshA_NR2"/>
</dbReference>
<feature type="signal peptide" evidence="2">
    <location>
        <begin position="1"/>
        <end position="28"/>
    </location>
</feature>
<evidence type="ECO:0000256" key="2">
    <source>
        <dbReference type="SAM" id="SignalP"/>
    </source>
</evidence>
<keyword evidence="7" id="KW-1185">Reference proteome</keyword>
<evidence type="ECO:0000259" key="5">
    <source>
        <dbReference type="Pfam" id="PF20009"/>
    </source>
</evidence>
<feature type="domain" description="Surface adhesin CshA non-repetitive" evidence="4">
    <location>
        <begin position="41"/>
        <end position="252"/>
    </location>
</feature>
<evidence type="ECO:0000259" key="3">
    <source>
        <dbReference type="Pfam" id="PF01345"/>
    </source>
</evidence>
<dbReference type="InterPro" id="IPR001434">
    <property type="entry name" value="OmcB-like_DUF11"/>
</dbReference>
<evidence type="ECO:0000256" key="1">
    <source>
        <dbReference type="SAM" id="MobiDB-lite"/>
    </source>
</evidence>
<name>A0A4R5TT06_9GAMM</name>
<dbReference type="InterPro" id="IPR045474">
    <property type="entry name" value="GEVED"/>
</dbReference>
<dbReference type="OrthoDB" id="6014157at2"/>
<feature type="domain" description="GEVED" evidence="5">
    <location>
        <begin position="371"/>
        <end position="443"/>
    </location>
</feature>
<proteinExistence type="predicted"/>
<dbReference type="EMBL" id="SMTF01000014">
    <property type="protein sequence ID" value="TDK22267.1"/>
    <property type="molecule type" value="Genomic_DNA"/>
</dbReference>
<dbReference type="Pfam" id="PF01345">
    <property type="entry name" value="DUF11"/>
    <property type="match status" value="1"/>
</dbReference>
<dbReference type="Pfam" id="PF20009">
    <property type="entry name" value="GEVED"/>
    <property type="match status" value="1"/>
</dbReference>
<reference evidence="6 7" key="1">
    <citation type="submission" date="2019-03" db="EMBL/GenBank/DDBJ databases">
        <title>Luteimonas zhaokaii sp.nov., isolated from the rectal contents of Plateau pika in Yushu, Qinghai Province, China.</title>
        <authorList>
            <person name="Zhang G."/>
        </authorList>
    </citation>
    <scope>NUCLEOTIDE SEQUENCE [LARGE SCALE GENOMIC DNA]</scope>
    <source>
        <strain evidence="6 7">B9</strain>
    </source>
</reference>
<accession>A0A4R5TT06</accession>
<feature type="region of interest" description="Disordered" evidence="1">
    <location>
        <begin position="303"/>
        <end position="344"/>
    </location>
</feature>
<sequence>MKTCNHRFACSLLLAAGLAVAHQPHAHAAAYATGGSGQYRNEILWLTWGGGTNGVSGVTLVNGASTSATIAVTGTQDLVLECSLSGISGAIESYRPGTWTGDALDDMYNIGGTGAANQLIAGIMGRSGTHSFTVECQATLGGQPYRIPGLVMADAESMNTTTEYLQGTAAGQWNVVEVYAGNGNRYDARKFNVAGGLQSIRFGNPGGEQSGTTSPAGVTFLTFDEAAYGPGESISMQFEILGGGNTAIAIGLLAPAADFGDAPASYGDAEHLLRGLVAEPDGLVPDAPAVNINAPGFQLGQLAPPNSGFLGSTGPDGEPGSQYSVDADGDDNSGSAGPAEEDAWPSGETLAITATAQQINRSVACVGTGMVAGWIDFDRSGTFDPGERAQAACSGGAAALSWTVPADVSPGRSYVRLRYASNPAEVQSPTGEAADGEVEDHAIEIQLAVDLSLDKAVTPTTATIGQVVDYTVTVGNAGPFAADGAVVTDPPVVGLDCAPVSAVACSGSGGAQCPATATIGDLQGTGLVIPALPVGGELVLQYQCTVVEPGP</sequence>
<feature type="chain" id="PRO_5020359559" evidence="2">
    <location>
        <begin position="29"/>
        <end position="551"/>
    </location>
</feature>
<organism evidence="6 7">
    <name type="scientific">Luteimonas aestuarii</name>
    <dbReference type="NCBI Taxonomy" id="453837"/>
    <lineage>
        <taxon>Bacteria</taxon>
        <taxon>Pseudomonadati</taxon>
        <taxon>Pseudomonadota</taxon>
        <taxon>Gammaproteobacteria</taxon>
        <taxon>Lysobacterales</taxon>
        <taxon>Lysobacteraceae</taxon>
        <taxon>Luteimonas</taxon>
    </lineage>
</organism>
<dbReference type="Pfam" id="PF18651">
    <property type="entry name" value="CshA_NR2"/>
    <property type="match status" value="1"/>
</dbReference>
<feature type="domain" description="DUF11" evidence="3">
    <location>
        <begin position="450"/>
        <end position="549"/>
    </location>
</feature>
<gene>
    <name evidence="6" type="ORF">E2F46_13835</name>
</gene>
<comment type="caution">
    <text evidence="6">The sequence shown here is derived from an EMBL/GenBank/DDBJ whole genome shotgun (WGS) entry which is preliminary data.</text>
</comment>